<dbReference type="EMBL" id="VCLA01000121">
    <property type="protein sequence ID" value="MQT01438.1"/>
    <property type="molecule type" value="Genomic_DNA"/>
</dbReference>
<evidence type="ECO:0000313" key="3">
    <source>
        <dbReference type="EMBL" id="MQT01438.1"/>
    </source>
</evidence>
<keyword evidence="4" id="KW-1185">Reference proteome</keyword>
<dbReference type="Gene3D" id="3.30.70.2390">
    <property type="match status" value="1"/>
</dbReference>
<evidence type="ECO:0000259" key="2">
    <source>
        <dbReference type="Pfam" id="PF13399"/>
    </source>
</evidence>
<name>A0A646KH23_STRJU</name>
<sequence>MSMLTPPGMGGKYRVTGDRYPRMRRPRSRRRIVTALTAAVVALGLAGWGTVQLVDVFGGDAKTTAASRKGDCKPGPGASAAAVLKLKPRQVTVNVYNATPRAGLAKAAADELKKRGFTIGKVGNAPKAYDKKVANAGLLLGSPAAAKGPFQVLGTQLKGVTTKTDRRGTGDVDLILGKGYTALAPKPAAEAALAALAKPAPARKGKC</sequence>
<dbReference type="Proteomes" id="UP000419138">
    <property type="component" value="Unassembled WGS sequence"/>
</dbReference>
<evidence type="ECO:0000313" key="4">
    <source>
        <dbReference type="Proteomes" id="UP000419138"/>
    </source>
</evidence>
<protein>
    <submittedName>
        <fullName evidence="3">LytR family transcriptional regulator</fullName>
    </submittedName>
</protein>
<gene>
    <name evidence="3" type="ORF">FF041_14835</name>
</gene>
<organism evidence="3 4">
    <name type="scientific">Streptomyces jumonjinensis</name>
    <dbReference type="NCBI Taxonomy" id="1945"/>
    <lineage>
        <taxon>Bacteria</taxon>
        <taxon>Bacillati</taxon>
        <taxon>Actinomycetota</taxon>
        <taxon>Actinomycetes</taxon>
        <taxon>Kitasatosporales</taxon>
        <taxon>Streptomycetaceae</taxon>
        <taxon>Streptomyces</taxon>
    </lineage>
</organism>
<accession>A0A646KH23</accession>
<feature type="region of interest" description="Disordered" evidence="1">
    <location>
        <begin position="1"/>
        <end position="20"/>
    </location>
</feature>
<evidence type="ECO:0000256" key="1">
    <source>
        <dbReference type="SAM" id="MobiDB-lite"/>
    </source>
</evidence>
<reference evidence="3 4" key="1">
    <citation type="submission" date="2019-05" db="EMBL/GenBank/DDBJ databases">
        <title>Comparative genomics and metabolomics analyses of clavulanic acid producing Streptomyces species provides insight into specialized metabolism and evolution of beta-lactam biosynthetic gene clusters.</title>
        <authorList>
            <person name="Moore M.A."/>
            <person name="Cruz-Morales P."/>
            <person name="Barona Gomez F."/>
            <person name="Kapil T."/>
        </authorList>
    </citation>
    <scope>NUCLEOTIDE SEQUENCE [LARGE SCALE GENOMIC DNA]</scope>
    <source>
        <strain evidence="3 4">NRRL 5741</strain>
    </source>
</reference>
<proteinExistence type="predicted"/>
<feature type="domain" description="LytR/CpsA/Psr regulator C-terminal" evidence="2">
    <location>
        <begin position="90"/>
        <end position="180"/>
    </location>
</feature>
<dbReference type="AlphaFoldDB" id="A0A646KH23"/>
<dbReference type="InterPro" id="IPR027381">
    <property type="entry name" value="LytR/CpsA/Psr_C"/>
</dbReference>
<dbReference type="RefSeq" id="WP_153523240.1">
    <property type="nucleotide sequence ID" value="NZ_JBEPDZ010000008.1"/>
</dbReference>
<comment type="caution">
    <text evidence="3">The sequence shown here is derived from an EMBL/GenBank/DDBJ whole genome shotgun (WGS) entry which is preliminary data.</text>
</comment>
<dbReference type="Pfam" id="PF13399">
    <property type="entry name" value="LytR_C"/>
    <property type="match status" value="1"/>
</dbReference>
<dbReference type="OrthoDB" id="4864198at2"/>